<reference evidence="3" key="1">
    <citation type="submission" date="2018-02" db="EMBL/GenBank/DDBJ databases">
        <title>Genome sequence of Desulfocucumis palustris strain NAW-5.</title>
        <authorList>
            <person name="Watanabe M."/>
            <person name="Kojima H."/>
            <person name="Fukui M."/>
        </authorList>
    </citation>
    <scope>NUCLEOTIDE SEQUENCE [LARGE SCALE GENOMIC DNA]</scope>
    <source>
        <strain evidence="3">NAW-5</strain>
    </source>
</reference>
<dbReference type="Pfam" id="PF07484">
    <property type="entry name" value="Collar"/>
    <property type="match status" value="1"/>
</dbReference>
<accession>A0A2L2X841</accession>
<gene>
    <name evidence="2" type="ORF">DCCM_0275</name>
</gene>
<dbReference type="RefSeq" id="WP_104370660.1">
    <property type="nucleotide sequence ID" value="NZ_BFAV01000018.1"/>
</dbReference>
<dbReference type="EMBL" id="BFAV01000018">
    <property type="protein sequence ID" value="GBF32084.1"/>
    <property type="molecule type" value="Genomic_DNA"/>
</dbReference>
<comment type="caution">
    <text evidence="2">The sequence shown here is derived from an EMBL/GenBank/DDBJ whole genome shotgun (WGS) entry which is preliminary data.</text>
</comment>
<keyword evidence="3" id="KW-1185">Reference proteome</keyword>
<organism evidence="2 3">
    <name type="scientific">Desulfocucumis palustris</name>
    <dbReference type="NCBI Taxonomy" id="1898651"/>
    <lineage>
        <taxon>Bacteria</taxon>
        <taxon>Bacillati</taxon>
        <taxon>Bacillota</taxon>
        <taxon>Clostridia</taxon>
        <taxon>Eubacteriales</taxon>
        <taxon>Desulfocucumaceae</taxon>
        <taxon>Desulfocucumis</taxon>
    </lineage>
</organism>
<evidence type="ECO:0000313" key="3">
    <source>
        <dbReference type="Proteomes" id="UP000239549"/>
    </source>
</evidence>
<evidence type="ECO:0000313" key="2">
    <source>
        <dbReference type="EMBL" id="GBF32084.1"/>
    </source>
</evidence>
<sequence>METFIGAVELFPYFFEPVGWVLCDGRLLNISQNDVLYSLLGNRFGGDGITTFALPNLLGTEPIPGMNFYIATAGDYPVVS</sequence>
<evidence type="ECO:0000259" key="1">
    <source>
        <dbReference type="Pfam" id="PF07484"/>
    </source>
</evidence>
<dbReference type="SUPFAM" id="SSF88874">
    <property type="entry name" value="Receptor-binding domain of short tail fibre protein gp12"/>
    <property type="match status" value="1"/>
</dbReference>
<dbReference type="Gene3D" id="3.90.1340.10">
    <property type="entry name" value="Phage tail collar domain"/>
    <property type="match status" value="1"/>
</dbReference>
<dbReference type="Proteomes" id="UP000239549">
    <property type="component" value="Unassembled WGS sequence"/>
</dbReference>
<dbReference type="OrthoDB" id="9810174at2"/>
<proteinExistence type="predicted"/>
<name>A0A2L2X841_9FIRM</name>
<dbReference type="InterPro" id="IPR037053">
    <property type="entry name" value="Phage_tail_collar_dom_sf"/>
</dbReference>
<protein>
    <submittedName>
        <fullName evidence="2">Microcystin dependent protein</fullName>
    </submittedName>
</protein>
<dbReference type="AlphaFoldDB" id="A0A2L2X841"/>
<dbReference type="InterPro" id="IPR011083">
    <property type="entry name" value="Phage_tail_collar_dom"/>
</dbReference>
<feature type="domain" description="Phage tail collar" evidence="1">
    <location>
        <begin position="6"/>
        <end position="60"/>
    </location>
</feature>